<dbReference type="GO" id="GO:0000775">
    <property type="term" value="C:chromosome, centromeric region"/>
    <property type="evidence" value="ECO:0007669"/>
    <property type="project" value="TreeGrafter"/>
</dbReference>
<dbReference type="GO" id="GO:0034088">
    <property type="term" value="P:maintenance of mitotic sister chromatid cohesion"/>
    <property type="evidence" value="ECO:0007669"/>
    <property type="project" value="TreeGrafter"/>
</dbReference>
<dbReference type="RefSeq" id="XP_003737678.1">
    <property type="nucleotide sequence ID" value="XM_003737630.1"/>
</dbReference>
<name>A0AAJ6VV57_9ACAR</name>
<comment type="similarity">
    <text evidence="1">Belongs to the DCC1 family.</text>
</comment>
<evidence type="ECO:0000256" key="3">
    <source>
        <dbReference type="ARBA" id="ARBA00022705"/>
    </source>
</evidence>
<dbReference type="Pfam" id="PF09724">
    <property type="entry name" value="Dcc1"/>
    <property type="match status" value="1"/>
</dbReference>
<reference evidence="5" key="1">
    <citation type="submission" date="2025-08" db="UniProtKB">
        <authorList>
            <consortium name="RefSeq"/>
        </authorList>
    </citation>
    <scope>IDENTIFICATION</scope>
</reference>
<keyword evidence="3" id="KW-0235">DNA replication</keyword>
<dbReference type="GO" id="GO:0031390">
    <property type="term" value="C:Ctf18 RFC-like complex"/>
    <property type="evidence" value="ECO:0007669"/>
    <property type="project" value="InterPro"/>
</dbReference>
<dbReference type="GeneID" id="100905654"/>
<proteinExistence type="inferred from homology"/>
<dbReference type="AlphaFoldDB" id="A0AAJ6VV57"/>
<dbReference type="GO" id="GO:0000785">
    <property type="term" value="C:chromatin"/>
    <property type="evidence" value="ECO:0007669"/>
    <property type="project" value="TreeGrafter"/>
</dbReference>
<dbReference type="PANTHER" id="PTHR13395">
    <property type="entry name" value="SISTER CHROMATID COHESION PROTEIN DCC1-RELATED"/>
    <property type="match status" value="1"/>
</dbReference>
<protein>
    <recommendedName>
        <fullName evidence="2">Sister chromatid cohesion protein DCC1</fullName>
    </recommendedName>
</protein>
<dbReference type="KEGG" id="goe:100905654"/>
<sequence length="377" mass="43168">MARERTAEDLEAKLELAKLSRKDLAPLSQSLFFHPEDNSDLILIEMDSHLMEELGKNLTIRGEAEDDLVVCTESRTYSVREAEISNSLLVVPHLEILSKENPGSEGLESKRVIRTFHHYWEPKQMKPSARKLHRILERRMYRGEVLDEHDESESSKTSFEDLLDVVQSSRGELEAMLASIGAIPHRGKYRLLDFEYKCRVLEFILTSIESNSMDLGNLNVETIVSEVSDLEPRSIVESILNMYLKPGGACLDKDKVCRTQAEALLRNGESFKLTDFVETWRQSLPEGFDPDLSCLYGISYTSDDSNPARATIHYLSFWDLPEQESARLQALLRLKNAWKLDEIKPYIEDLTLQNVNSLLLKYARAFKVAGQTFYSKK</sequence>
<dbReference type="Proteomes" id="UP000694867">
    <property type="component" value="Unplaced"/>
</dbReference>
<evidence type="ECO:0000313" key="4">
    <source>
        <dbReference type="Proteomes" id="UP000694867"/>
    </source>
</evidence>
<keyword evidence="4" id="KW-1185">Reference proteome</keyword>
<evidence type="ECO:0000256" key="1">
    <source>
        <dbReference type="ARBA" id="ARBA00007017"/>
    </source>
</evidence>
<evidence type="ECO:0000256" key="2">
    <source>
        <dbReference type="ARBA" id="ARBA00017682"/>
    </source>
</evidence>
<evidence type="ECO:0000313" key="5">
    <source>
        <dbReference type="RefSeq" id="XP_003737678.1"/>
    </source>
</evidence>
<dbReference type="PANTHER" id="PTHR13395:SF6">
    <property type="entry name" value="SISTER CHROMATID COHESION PROTEIN DCC1"/>
    <property type="match status" value="1"/>
</dbReference>
<dbReference type="InterPro" id="IPR019128">
    <property type="entry name" value="Dcc1"/>
</dbReference>
<accession>A0AAJ6VV57</accession>
<organism evidence="4 5">
    <name type="scientific">Galendromus occidentalis</name>
    <name type="common">western predatory mite</name>
    <dbReference type="NCBI Taxonomy" id="34638"/>
    <lineage>
        <taxon>Eukaryota</taxon>
        <taxon>Metazoa</taxon>
        <taxon>Ecdysozoa</taxon>
        <taxon>Arthropoda</taxon>
        <taxon>Chelicerata</taxon>
        <taxon>Arachnida</taxon>
        <taxon>Acari</taxon>
        <taxon>Parasitiformes</taxon>
        <taxon>Mesostigmata</taxon>
        <taxon>Gamasina</taxon>
        <taxon>Phytoseioidea</taxon>
        <taxon>Phytoseiidae</taxon>
        <taxon>Typhlodrominae</taxon>
        <taxon>Galendromus</taxon>
    </lineage>
</organism>
<gene>
    <name evidence="5" type="primary">LOC100905654</name>
</gene>
<dbReference type="GO" id="GO:0006260">
    <property type="term" value="P:DNA replication"/>
    <property type="evidence" value="ECO:0007669"/>
    <property type="project" value="UniProtKB-KW"/>
</dbReference>